<evidence type="ECO:0000256" key="4">
    <source>
        <dbReference type="SAM" id="SignalP"/>
    </source>
</evidence>
<dbReference type="PANTHER" id="PTHR39192">
    <property type="entry name" value="IRON UPTAKE SYSTEM COMPONENT EFEO"/>
    <property type="match status" value="1"/>
</dbReference>
<dbReference type="PANTHER" id="PTHR39192:SF1">
    <property type="entry name" value="IRON UPTAKE SYSTEM COMPONENT EFEO"/>
    <property type="match status" value="1"/>
</dbReference>
<protein>
    <submittedName>
        <fullName evidence="6">PbrT family lead (Pb2+) uptake porter</fullName>
    </submittedName>
</protein>
<keyword evidence="7" id="KW-1185">Reference proteome</keyword>
<dbReference type="InterPro" id="IPR018976">
    <property type="entry name" value="Imelysin-like"/>
</dbReference>
<reference evidence="6 7" key="1">
    <citation type="submission" date="2019-01" db="EMBL/GenBank/DDBJ databases">
        <title>Genome sequencing of strain 2JSPR-7.</title>
        <authorList>
            <person name="Heo J."/>
            <person name="Kim S.-J."/>
            <person name="Kim J.-S."/>
            <person name="Hong S.-B."/>
            <person name="Kwon S.-W."/>
        </authorList>
    </citation>
    <scope>NUCLEOTIDE SEQUENCE [LARGE SCALE GENOMIC DNA]</scope>
    <source>
        <strain evidence="6 7">2JSPR-7</strain>
    </source>
</reference>
<dbReference type="InterPro" id="IPR050894">
    <property type="entry name" value="EfeM/EfeO_iron_uptake"/>
</dbReference>
<organism evidence="6 7">
    <name type="scientific">Xylanimonas allomyrinae</name>
    <dbReference type="NCBI Taxonomy" id="2509459"/>
    <lineage>
        <taxon>Bacteria</taxon>
        <taxon>Bacillati</taxon>
        <taxon>Actinomycetota</taxon>
        <taxon>Actinomycetes</taxon>
        <taxon>Micrococcales</taxon>
        <taxon>Promicromonosporaceae</taxon>
        <taxon>Xylanimonas</taxon>
    </lineage>
</organism>
<evidence type="ECO:0000256" key="3">
    <source>
        <dbReference type="ARBA" id="ARBA00022729"/>
    </source>
</evidence>
<dbReference type="GO" id="GO:0030313">
    <property type="term" value="C:cell envelope"/>
    <property type="evidence" value="ECO:0007669"/>
    <property type="project" value="UniProtKB-SubCell"/>
</dbReference>
<evidence type="ECO:0000313" key="6">
    <source>
        <dbReference type="EMBL" id="QAY64665.1"/>
    </source>
</evidence>
<evidence type="ECO:0000313" key="7">
    <source>
        <dbReference type="Proteomes" id="UP000291758"/>
    </source>
</evidence>
<proteinExistence type="inferred from homology"/>
<dbReference type="InterPro" id="IPR038352">
    <property type="entry name" value="Imelysin_sf"/>
</dbReference>
<dbReference type="Proteomes" id="UP000291758">
    <property type="component" value="Chromosome"/>
</dbReference>
<dbReference type="Gene3D" id="1.20.1420.20">
    <property type="entry name" value="M75 peptidase, HXXE motif"/>
    <property type="match status" value="1"/>
</dbReference>
<comment type="subcellular location">
    <subcellularLocation>
        <location evidence="1">Cell envelope</location>
    </subcellularLocation>
</comment>
<evidence type="ECO:0000256" key="2">
    <source>
        <dbReference type="ARBA" id="ARBA00005989"/>
    </source>
</evidence>
<sequence length="398" mass="41934">MTRSLPLAALAAAALATGACTPNDPAAAPGDGDGPATVTVSSTADACTLSTDEAPSGNVVFNVTNDGDDVTEFYLLAEDGLRIISEVENIGPGLSRDLVLTAKPGTYQTACKPGMVGDGIRAAFTVTDSGADVAPTGAVADQIAAATTSYVAYVKDQTEQLLAGTQEFVAAYKAGDDDTARDLYAPTRVHWERIEPVAESFGDLDPRMDLREADLEDGQEWTGWHLLEKDLWQPAPEANGGTAYTPLSAEQRAQYADQLLADTQELDARVHAADFPDAIDAAAIGNGAKGLLDEVATGKVTGEEEIWSHTDLWDFQANVDGARVAFEDLRDVVTAKDADLATQLDTRFGELQTLLDGYTQGDGFVAYTDLSETQVKELAAAVDALSEPLSRLTASVVL</sequence>
<evidence type="ECO:0000256" key="1">
    <source>
        <dbReference type="ARBA" id="ARBA00004196"/>
    </source>
</evidence>
<gene>
    <name evidence="6" type="ORF">ET495_00710</name>
</gene>
<dbReference type="Pfam" id="PF09375">
    <property type="entry name" value="Peptidase_M75"/>
    <property type="match status" value="1"/>
</dbReference>
<dbReference type="KEGG" id="xyl:ET495_00710"/>
<feature type="chain" id="PRO_5038568889" evidence="4">
    <location>
        <begin position="20"/>
        <end position="398"/>
    </location>
</feature>
<dbReference type="EMBL" id="CP035495">
    <property type="protein sequence ID" value="QAY64665.1"/>
    <property type="molecule type" value="Genomic_DNA"/>
</dbReference>
<keyword evidence="3 4" id="KW-0732">Signal</keyword>
<dbReference type="InterPro" id="IPR053377">
    <property type="entry name" value="Iron_uptake_EfeM/EfeO"/>
</dbReference>
<dbReference type="NCBIfam" id="NF041757">
    <property type="entry name" value="EfeO"/>
    <property type="match status" value="1"/>
</dbReference>
<dbReference type="AlphaFoldDB" id="A0A4P6EQA1"/>
<feature type="domain" description="Imelysin-like" evidence="5">
    <location>
        <begin position="146"/>
        <end position="392"/>
    </location>
</feature>
<dbReference type="PROSITE" id="PS51257">
    <property type="entry name" value="PROKAR_LIPOPROTEIN"/>
    <property type="match status" value="1"/>
</dbReference>
<comment type="similarity">
    <text evidence="2">Belongs to the EfeM/EfeO family.</text>
</comment>
<feature type="signal peptide" evidence="4">
    <location>
        <begin position="1"/>
        <end position="19"/>
    </location>
</feature>
<accession>A0A4P6EQA1</accession>
<evidence type="ECO:0000259" key="5">
    <source>
        <dbReference type="Pfam" id="PF09375"/>
    </source>
</evidence>
<dbReference type="InterPro" id="IPR034981">
    <property type="entry name" value="Imelysin-like_EfeO/Algp7"/>
</dbReference>
<dbReference type="CDD" id="cd14656">
    <property type="entry name" value="Imelysin-like_EfeO"/>
    <property type="match status" value="1"/>
</dbReference>
<name>A0A4P6EQA1_9MICO</name>
<dbReference type="OrthoDB" id="7348379at2"/>